<evidence type="ECO:0000313" key="2">
    <source>
        <dbReference type="EMBL" id="KAK8834379.1"/>
    </source>
</evidence>
<dbReference type="PROSITE" id="PS51186">
    <property type="entry name" value="GNAT"/>
    <property type="match status" value="1"/>
</dbReference>
<name>A0ABR2GKC3_9EUKA</name>
<evidence type="ECO:0000259" key="1">
    <source>
        <dbReference type="PROSITE" id="PS51186"/>
    </source>
</evidence>
<dbReference type="PANTHER" id="PTHR39173:SF1">
    <property type="entry name" value="ACETYLTRANSFERASE"/>
    <property type="match status" value="1"/>
</dbReference>
<gene>
    <name evidence="3" type="ORF">M9Y10_027683</name>
    <name evidence="2" type="ORF">M9Y10_031259</name>
</gene>
<accession>A0ABR2GKC3</accession>
<evidence type="ECO:0000313" key="4">
    <source>
        <dbReference type="Proteomes" id="UP001470230"/>
    </source>
</evidence>
<proteinExistence type="predicted"/>
<organism evidence="2 4">
    <name type="scientific">Tritrichomonas musculus</name>
    <dbReference type="NCBI Taxonomy" id="1915356"/>
    <lineage>
        <taxon>Eukaryota</taxon>
        <taxon>Metamonada</taxon>
        <taxon>Parabasalia</taxon>
        <taxon>Tritrichomonadida</taxon>
        <taxon>Tritrichomonadidae</taxon>
        <taxon>Tritrichomonas</taxon>
    </lineage>
</organism>
<feature type="domain" description="N-acetyltransferase" evidence="1">
    <location>
        <begin position="1"/>
        <end position="180"/>
    </location>
</feature>
<dbReference type="Proteomes" id="UP001470230">
    <property type="component" value="Unassembled WGS sequence"/>
</dbReference>
<keyword evidence="4" id="KW-1185">Reference proteome</keyword>
<dbReference type="InterPro" id="IPR000182">
    <property type="entry name" value="GNAT_dom"/>
</dbReference>
<reference evidence="2 4" key="1">
    <citation type="submission" date="2024-04" db="EMBL/GenBank/DDBJ databases">
        <title>Tritrichomonas musculus Genome.</title>
        <authorList>
            <person name="Alves-Ferreira E."/>
            <person name="Grigg M."/>
            <person name="Lorenzi H."/>
            <person name="Galac M."/>
        </authorList>
    </citation>
    <scope>NUCLEOTIDE SEQUENCE [LARGE SCALE GENOMIC DNA]</scope>
    <source>
        <strain evidence="2 4">EAF2021</strain>
    </source>
</reference>
<dbReference type="SUPFAM" id="SSF55729">
    <property type="entry name" value="Acyl-CoA N-acyltransferases (Nat)"/>
    <property type="match status" value="1"/>
</dbReference>
<evidence type="ECO:0000313" key="3">
    <source>
        <dbReference type="EMBL" id="KAK8840856.1"/>
    </source>
</evidence>
<protein>
    <recommendedName>
        <fullName evidence="1">N-acetyltransferase domain-containing protein</fullName>
    </recommendedName>
</protein>
<dbReference type="EMBL" id="JAPFFF010000043">
    <property type="protein sequence ID" value="KAK8840856.1"/>
    <property type="molecule type" value="Genomic_DNA"/>
</dbReference>
<dbReference type="EMBL" id="JAPFFF010000420">
    <property type="protein sequence ID" value="KAK8834379.1"/>
    <property type="molecule type" value="Genomic_DNA"/>
</dbReference>
<dbReference type="InterPro" id="IPR016181">
    <property type="entry name" value="Acyl_CoA_acyltransferase"/>
</dbReference>
<sequence>MIKLIHPISKYSDDIMEMRNELLEKDKINYIHGAADLHEYSNIEEWIQHVEVIRDPKTCPTGLVDSDVYLALREDDNRVIGIAELRHHINHPILGTWGGHIGYSVRPSERRKGYGKIILRLILDACSKFGIHDVLLTCNEKNIASEKTIITFEKDFTFHVDGKDYQPSRIIADILSPTIRKLHYTDGSVNEFTLRTKTKCDESQEDYFLDFLDLGRISTIKFGGKRQQKFIEYFQALGNFDDLLNIQPKFVDGLTEDNVLDRLFNLTNISEDYSIKYNSTINENR</sequence>
<dbReference type="CDD" id="cd04301">
    <property type="entry name" value="NAT_SF"/>
    <property type="match status" value="1"/>
</dbReference>
<dbReference type="Gene3D" id="3.40.630.30">
    <property type="match status" value="1"/>
</dbReference>
<comment type="caution">
    <text evidence="2">The sequence shown here is derived from an EMBL/GenBank/DDBJ whole genome shotgun (WGS) entry which is preliminary data.</text>
</comment>
<dbReference type="Pfam" id="PF00583">
    <property type="entry name" value="Acetyltransf_1"/>
    <property type="match status" value="1"/>
</dbReference>
<dbReference type="PANTHER" id="PTHR39173">
    <property type="entry name" value="ACETYLTRANSFERASE"/>
    <property type="match status" value="1"/>
</dbReference>